<proteinExistence type="predicted"/>
<feature type="signal peptide" evidence="1">
    <location>
        <begin position="1"/>
        <end position="19"/>
    </location>
</feature>
<comment type="caution">
    <text evidence="3">The sequence shown here is derived from an EMBL/GenBank/DDBJ whole genome shotgun (WGS) entry which is preliminary data.</text>
</comment>
<dbReference type="Proteomes" id="UP001201262">
    <property type="component" value="Unassembled WGS sequence"/>
</dbReference>
<dbReference type="AlphaFoldDB" id="A0AAD4PUZ0"/>
<dbReference type="Pfam" id="PF14856">
    <property type="entry name" value="Hce2"/>
    <property type="match status" value="1"/>
</dbReference>
<reference evidence="3" key="1">
    <citation type="submission" date="2021-12" db="EMBL/GenBank/DDBJ databases">
        <title>Convergent genome expansion in fungi linked to evolution of root-endophyte symbiosis.</title>
        <authorList>
            <consortium name="DOE Joint Genome Institute"/>
            <person name="Ke Y.-H."/>
            <person name="Bonito G."/>
            <person name="Liao H.-L."/>
            <person name="Looney B."/>
            <person name="Rojas-Flechas A."/>
            <person name="Nash J."/>
            <person name="Hameed K."/>
            <person name="Schadt C."/>
            <person name="Martin F."/>
            <person name="Crous P.W."/>
            <person name="Miettinen O."/>
            <person name="Magnuson J.K."/>
            <person name="Labbe J."/>
            <person name="Jacobson D."/>
            <person name="Doktycz M.J."/>
            <person name="Veneault-Fourrey C."/>
            <person name="Kuo A."/>
            <person name="Mondo S."/>
            <person name="Calhoun S."/>
            <person name="Riley R."/>
            <person name="Ohm R."/>
            <person name="LaButti K."/>
            <person name="Andreopoulos B."/>
            <person name="Pangilinan J."/>
            <person name="Nolan M."/>
            <person name="Tritt A."/>
            <person name="Clum A."/>
            <person name="Lipzen A."/>
            <person name="Daum C."/>
            <person name="Barry K."/>
            <person name="Grigoriev I.V."/>
            <person name="Vilgalys R."/>
        </authorList>
    </citation>
    <scope>NUCLEOTIDE SEQUENCE</scope>
    <source>
        <strain evidence="3">PMI_201</strain>
    </source>
</reference>
<evidence type="ECO:0000259" key="2">
    <source>
        <dbReference type="Pfam" id="PF14856"/>
    </source>
</evidence>
<feature type="domain" description="Ecp2 effector protein-like" evidence="2">
    <location>
        <begin position="53"/>
        <end position="139"/>
    </location>
</feature>
<feature type="chain" id="PRO_5042256806" description="Ecp2 effector protein-like domain-containing protein" evidence="1">
    <location>
        <begin position="20"/>
        <end position="194"/>
    </location>
</feature>
<evidence type="ECO:0000313" key="4">
    <source>
        <dbReference type="Proteomes" id="UP001201262"/>
    </source>
</evidence>
<keyword evidence="4" id="KW-1185">Reference proteome</keyword>
<gene>
    <name evidence="3" type="ORF">BGW36DRAFT_461862</name>
</gene>
<accession>A0AAD4PUZ0</accession>
<dbReference type="GeneID" id="70252434"/>
<dbReference type="RefSeq" id="XP_046070838.1">
    <property type="nucleotide sequence ID" value="XM_046222147.1"/>
</dbReference>
<dbReference type="InterPro" id="IPR029226">
    <property type="entry name" value="Ecp2-like"/>
</dbReference>
<protein>
    <recommendedName>
        <fullName evidence="2">Ecp2 effector protein-like domain-containing protein</fullName>
    </recommendedName>
</protein>
<dbReference type="EMBL" id="JAJTJA010000007">
    <property type="protein sequence ID" value="KAH8695900.1"/>
    <property type="molecule type" value="Genomic_DNA"/>
</dbReference>
<name>A0AAD4PUZ0_9EURO</name>
<evidence type="ECO:0000256" key="1">
    <source>
        <dbReference type="SAM" id="SignalP"/>
    </source>
</evidence>
<keyword evidence="1" id="KW-0732">Signal</keyword>
<sequence>MKISTPLLLVLAERSVALALPATTMAVADIVRRDGIDWHVPTYDDFGASENDCSNFAIKSTTSVADPKLDDCQNLVNALQGEGFILILNDGFNGGEWTNIVSYGTCNLYIDTKGFPSATTTATVEVATKDLIDILQNVITWAIPLSSISINPSLVDPISISEPTWAPGSLPGSTGNMNCENFTPSVSWRVQGSA</sequence>
<evidence type="ECO:0000313" key="3">
    <source>
        <dbReference type="EMBL" id="KAH8695900.1"/>
    </source>
</evidence>
<organism evidence="3 4">
    <name type="scientific">Talaromyces proteolyticus</name>
    <dbReference type="NCBI Taxonomy" id="1131652"/>
    <lineage>
        <taxon>Eukaryota</taxon>
        <taxon>Fungi</taxon>
        <taxon>Dikarya</taxon>
        <taxon>Ascomycota</taxon>
        <taxon>Pezizomycotina</taxon>
        <taxon>Eurotiomycetes</taxon>
        <taxon>Eurotiomycetidae</taxon>
        <taxon>Eurotiales</taxon>
        <taxon>Trichocomaceae</taxon>
        <taxon>Talaromyces</taxon>
        <taxon>Talaromyces sect. Bacilispori</taxon>
    </lineage>
</organism>